<accession>G1WBR3</accession>
<gene>
    <name evidence="1" type="ORF">HMPREF9431_01264</name>
</gene>
<dbReference type="AlphaFoldDB" id="G1WBR3"/>
<evidence type="ECO:0000313" key="2">
    <source>
        <dbReference type="Proteomes" id="UP000005141"/>
    </source>
</evidence>
<dbReference type="GeneID" id="95427175"/>
<protein>
    <submittedName>
        <fullName evidence="1">Uncharacterized protein</fullName>
    </submittedName>
</protein>
<reference evidence="1 2" key="1">
    <citation type="submission" date="2011-07" db="EMBL/GenBank/DDBJ databases">
        <title>The Genome Sequence of Prevotella oulorum F0390.</title>
        <authorList>
            <consortium name="The Broad Institute Genome Sequencing Platform"/>
            <consortium name="The Broad Institute Genome Sequencing Center for Infectious Disease"/>
            <person name="Earl A."/>
            <person name="Ward D."/>
            <person name="Feldgarden M."/>
            <person name="Gevers D."/>
            <person name="Izard J."/>
            <person name="Ganesan A."/>
            <person name="Baranova O.V."/>
            <person name="Blanton J.M."/>
            <person name="Tanner A.C."/>
            <person name="Dewhirst F.E."/>
            <person name="Young S.K."/>
            <person name="Zeng Q."/>
            <person name="Gargeya S."/>
            <person name="Fitzgerald M."/>
            <person name="Haas B."/>
            <person name="Abouelleil A."/>
            <person name="Alvarado L."/>
            <person name="Arachchi H.M."/>
            <person name="Berlin A."/>
            <person name="Brown A."/>
            <person name="Chapman S.B."/>
            <person name="Chen Z."/>
            <person name="Dunbar C."/>
            <person name="Freedman E."/>
            <person name="Gearin G."/>
            <person name="Gellesch M."/>
            <person name="Goldberg J."/>
            <person name="Griggs A."/>
            <person name="Gujja S."/>
            <person name="Heiman D."/>
            <person name="Howarth C."/>
            <person name="Larson L."/>
            <person name="Lui A."/>
            <person name="MacDonald P.J.P."/>
            <person name="Mehta T."/>
            <person name="Montmayeur A."/>
            <person name="Murphy C."/>
            <person name="Neiman D."/>
            <person name="Pearson M."/>
            <person name="Priest M."/>
            <person name="Roberts A."/>
            <person name="Saif S."/>
            <person name="Shea T."/>
            <person name="Shenoy N."/>
            <person name="Sisk P."/>
            <person name="Stolte C."/>
            <person name="Sykes S."/>
            <person name="Wortman J."/>
            <person name="Nusbaum C."/>
            <person name="Birren B."/>
        </authorList>
    </citation>
    <scope>NUCLEOTIDE SEQUENCE [LARGE SCALE GENOMIC DNA]</scope>
    <source>
        <strain evidence="1 2">F0390</strain>
    </source>
</reference>
<comment type="caution">
    <text evidence="1">The sequence shown here is derived from an EMBL/GenBank/DDBJ whole genome shotgun (WGS) entry which is preliminary data.</text>
</comment>
<proteinExistence type="predicted"/>
<dbReference type="EMBL" id="ADGI01000044">
    <property type="protein sequence ID" value="EGV31517.1"/>
    <property type="molecule type" value="Genomic_DNA"/>
</dbReference>
<evidence type="ECO:0000313" key="1">
    <source>
        <dbReference type="EMBL" id="EGV31517.1"/>
    </source>
</evidence>
<organism evidence="1 2">
    <name type="scientific">Segatella oulorum F0390</name>
    <dbReference type="NCBI Taxonomy" id="702438"/>
    <lineage>
        <taxon>Bacteria</taxon>
        <taxon>Pseudomonadati</taxon>
        <taxon>Bacteroidota</taxon>
        <taxon>Bacteroidia</taxon>
        <taxon>Bacteroidales</taxon>
        <taxon>Prevotellaceae</taxon>
        <taxon>Segatella</taxon>
    </lineage>
</organism>
<sequence>MVAQQVETLTITYKEGIAKERERAVFWLEECNKQERIYKGLLTQSKNREVDLKQELQQRDNIIATMRAGLTDFLRGFTIICQNAINAVIGFAHDTKLQHFTFLQAAALNEYLSEESSDRRNGATILALLTRPFLSLFEHQKGKAEIKNVVNNFDWYKEKQKQQEELRNKQRFRR</sequence>
<name>G1WBR3_9BACT</name>
<dbReference type="RefSeq" id="WP_004380296.1">
    <property type="nucleotide sequence ID" value="NZ_JH114215.1"/>
</dbReference>
<keyword evidence="2" id="KW-1185">Reference proteome</keyword>
<dbReference type="HOGENOM" id="CLU_1538692_0_0_10"/>
<dbReference type="Proteomes" id="UP000005141">
    <property type="component" value="Unassembled WGS sequence"/>
</dbReference>
<dbReference type="PATRIC" id="fig|702438.4.peg.1301"/>